<reference evidence="3 4" key="1">
    <citation type="journal article" date="2017" name="PLoS Biol.">
        <title>The sea cucumber genome provides insights into morphological evolution and visceral regeneration.</title>
        <authorList>
            <person name="Zhang X."/>
            <person name="Sun L."/>
            <person name="Yuan J."/>
            <person name="Sun Y."/>
            <person name="Gao Y."/>
            <person name="Zhang L."/>
            <person name="Li S."/>
            <person name="Dai H."/>
            <person name="Hamel J.F."/>
            <person name="Liu C."/>
            <person name="Yu Y."/>
            <person name="Liu S."/>
            <person name="Lin W."/>
            <person name="Guo K."/>
            <person name="Jin S."/>
            <person name="Xu P."/>
            <person name="Storey K.B."/>
            <person name="Huan P."/>
            <person name="Zhang T."/>
            <person name="Zhou Y."/>
            <person name="Zhang J."/>
            <person name="Lin C."/>
            <person name="Li X."/>
            <person name="Xing L."/>
            <person name="Huo D."/>
            <person name="Sun M."/>
            <person name="Wang L."/>
            <person name="Mercier A."/>
            <person name="Li F."/>
            <person name="Yang H."/>
            <person name="Xiang J."/>
        </authorList>
    </citation>
    <scope>NUCLEOTIDE SEQUENCE [LARGE SCALE GENOMIC DNA]</scope>
    <source>
        <strain evidence="3">Shaxun</strain>
        <tissue evidence="3">Muscle</tissue>
    </source>
</reference>
<dbReference type="CDD" id="cd00047">
    <property type="entry name" value="PTPc"/>
    <property type="match status" value="1"/>
</dbReference>
<dbReference type="InterPro" id="IPR003595">
    <property type="entry name" value="Tyr_Pase_cat"/>
</dbReference>
<comment type="caution">
    <text evidence="3">The sequence shown here is derived from an EMBL/GenBank/DDBJ whole genome shotgun (WGS) entry which is preliminary data.</text>
</comment>
<dbReference type="PANTHER" id="PTHR19134:SF449">
    <property type="entry name" value="TYROSINE-PROTEIN PHOSPHATASE 1"/>
    <property type="match status" value="1"/>
</dbReference>
<gene>
    <name evidence="3" type="ORF">BSL78_09703</name>
</gene>
<dbReference type="InterPro" id="IPR016130">
    <property type="entry name" value="Tyr_Pase_AS"/>
</dbReference>
<dbReference type="PRINTS" id="PR00700">
    <property type="entry name" value="PRTYPHPHTASE"/>
</dbReference>
<dbReference type="OrthoDB" id="6407541at2759"/>
<dbReference type="PROSITE" id="PS50056">
    <property type="entry name" value="TYR_PHOSPHATASE_2"/>
    <property type="match status" value="1"/>
</dbReference>
<evidence type="ECO:0000313" key="4">
    <source>
        <dbReference type="Proteomes" id="UP000230750"/>
    </source>
</evidence>
<dbReference type="InterPro" id="IPR029021">
    <property type="entry name" value="Prot-tyrosine_phosphatase-like"/>
</dbReference>
<dbReference type="PANTHER" id="PTHR19134">
    <property type="entry name" value="RECEPTOR-TYPE TYROSINE-PROTEIN PHOSPHATASE"/>
    <property type="match status" value="1"/>
</dbReference>
<evidence type="ECO:0000259" key="2">
    <source>
        <dbReference type="PROSITE" id="PS50056"/>
    </source>
</evidence>
<dbReference type="SUPFAM" id="SSF52799">
    <property type="entry name" value="(Phosphotyrosine protein) phosphatases II"/>
    <property type="match status" value="1"/>
</dbReference>
<name>A0A2G8KZT3_STIJA</name>
<dbReference type="Proteomes" id="UP000230750">
    <property type="component" value="Unassembled WGS sequence"/>
</dbReference>
<dbReference type="InterPro" id="IPR000387">
    <property type="entry name" value="Tyr_Pase_dom"/>
</dbReference>
<keyword evidence="3" id="KW-0675">Receptor</keyword>
<sequence>MDFFVATQMPLKNTVLDFWNLVWDHECSVIIMLNELDDKSDQYWPESTSVTFSPFTIKSLSTENRGTICVRKIEITNSALQKLRTVMQIQCLGWPNNETVSNSSELLLNCVHQLSQWRKERAVNRVLVHCMNGVGRTGVFCGLVSALDQAQAVKEVDIFQLISNMRSAQPLIIQNQEQYQTIFDAVLMHLETEVAQTKTC</sequence>
<evidence type="ECO:0000313" key="3">
    <source>
        <dbReference type="EMBL" id="PIK53420.1"/>
    </source>
</evidence>
<organism evidence="3 4">
    <name type="scientific">Stichopus japonicus</name>
    <name type="common">Sea cucumber</name>
    <dbReference type="NCBI Taxonomy" id="307972"/>
    <lineage>
        <taxon>Eukaryota</taxon>
        <taxon>Metazoa</taxon>
        <taxon>Echinodermata</taxon>
        <taxon>Eleutherozoa</taxon>
        <taxon>Echinozoa</taxon>
        <taxon>Holothuroidea</taxon>
        <taxon>Aspidochirotacea</taxon>
        <taxon>Aspidochirotida</taxon>
        <taxon>Stichopodidae</taxon>
        <taxon>Apostichopus</taxon>
    </lineage>
</organism>
<dbReference type="InterPro" id="IPR050348">
    <property type="entry name" value="Protein-Tyr_Phosphatase"/>
</dbReference>
<dbReference type="AlphaFoldDB" id="A0A2G8KZT3"/>
<dbReference type="GO" id="GO:0004725">
    <property type="term" value="F:protein tyrosine phosphatase activity"/>
    <property type="evidence" value="ECO:0007669"/>
    <property type="project" value="InterPro"/>
</dbReference>
<dbReference type="InterPro" id="IPR000242">
    <property type="entry name" value="PTP_cat"/>
</dbReference>
<dbReference type="STRING" id="307972.A0A2G8KZT3"/>
<accession>A0A2G8KZT3</accession>
<evidence type="ECO:0000259" key="1">
    <source>
        <dbReference type="PROSITE" id="PS50055"/>
    </source>
</evidence>
<keyword evidence="4" id="KW-1185">Reference proteome</keyword>
<dbReference type="SMART" id="SM00194">
    <property type="entry name" value="PTPc"/>
    <property type="match status" value="1"/>
</dbReference>
<protein>
    <submittedName>
        <fullName evidence="3">Putative receptor-type tyrosine-protein phosphatase alpha-like</fullName>
    </submittedName>
</protein>
<proteinExistence type="predicted"/>
<dbReference type="PROSITE" id="PS50055">
    <property type="entry name" value="TYR_PHOSPHATASE_PTP"/>
    <property type="match status" value="1"/>
</dbReference>
<dbReference type="EMBL" id="MRZV01000288">
    <property type="protein sequence ID" value="PIK53420.1"/>
    <property type="molecule type" value="Genomic_DNA"/>
</dbReference>
<dbReference type="Pfam" id="PF00102">
    <property type="entry name" value="Y_phosphatase"/>
    <property type="match status" value="1"/>
</dbReference>
<feature type="domain" description="Tyrosine specific protein phosphatases" evidence="2">
    <location>
        <begin position="105"/>
        <end position="180"/>
    </location>
</feature>
<feature type="domain" description="Tyrosine-protein phosphatase" evidence="1">
    <location>
        <begin position="1"/>
        <end position="189"/>
    </location>
</feature>
<dbReference type="Gene3D" id="3.90.190.10">
    <property type="entry name" value="Protein tyrosine phosphatase superfamily"/>
    <property type="match status" value="1"/>
</dbReference>
<dbReference type="PROSITE" id="PS00383">
    <property type="entry name" value="TYR_PHOSPHATASE_1"/>
    <property type="match status" value="1"/>
</dbReference>
<dbReference type="SMART" id="SM00404">
    <property type="entry name" value="PTPc_motif"/>
    <property type="match status" value="1"/>
</dbReference>